<dbReference type="SMART" id="SM00160">
    <property type="entry name" value="RanBD"/>
    <property type="match status" value="1"/>
</dbReference>
<dbReference type="Gene3D" id="2.30.29.30">
    <property type="entry name" value="Pleckstrin-homology domain (PH domain)/Phosphotyrosine-binding domain (PTB)"/>
    <property type="match status" value="1"/>
</dbReference>
<dbReference type="EMBL" id="KN817523">
    <property type="protein sequence ID" value="KJA27886.1"/>
    <property type="molecule type" value="Genomic_DNA"/>
</dbReference>
<evidence type="ECO:0000256" key="3">
    <source>
        <dbReference type="ARBA" id="ARBA00022816"/>
    </source>
</evidence>
<keyword evidence="11" id="KW-1185">Reference proteome</keyword>
<feature type="compositionally biased region" description="Low complexity" evidence="8">
    <location>
        <begin position="403"/>
        <end position="416"/>
    </location>
</feature>
<evidence type="ECO:0000256" key="6">
    <source>
        <dbReference type="ARBA" id="ARBA00023132"/>
    </source>
</evidence>
<feature type="compositionally biased region" description="Polar residues" evidence="8">
    <location>
        <begin position="1"/>
        <end position="10"/>
    </location>
</feature>
<dbReference type="STRING" id="945553.A0A0D2PH94"/>
<dbReference type="PANTHER" id="PTHR38697:SF1">
    <property type="entry name" value="NUCLEAR PORE COMPLEX PROTEIN SIMILAR TO S. CEREVISIAE NUP2 (EUROFUNG)"/>
    <property type="match status" value="1"/>
</dbReference>
<keyword evidence="4" id="KW-0653">Protein transport</keyword>
<evidence type="ECO:0000256" key="7">
    <source>
        <dbReference type="ARBA" id="ARBA00023242"/>
    </source>
</evidence>
<evidence type="ECO:0000256" key="4">
    <source>
        <dbReference type="ARBA" id="ARBA00022927"/>
    </source>
</evidence>
<dbReference type="InterPro" id="IPR015007">
    <property type="entry name" value="NUP2/50/61"/>
</dbReference>
<feature type="compositionally biased region" description="Low complexity" evidence="8">
    <location>
        <begin position="308"/>
        <end position="317"/>
    </location>
</feature>
<dbReference type="OrthoDB" id="185618at2759"/>
<dbReference type="InterPro" id="IPR011993">
    <property type="entry name" value="PH-like_dom_sf"/>
</dbReference>
<reference evidence="11" key="1">
    <citation type="submission" date="2014-04" db="EMBL/GenBank/DDBJ databases">
        <title>Evolutionary Origins and Diversification of the Mycorrhizal Mutualists.</title>
        <authorList>
            <consortium name="DOE Joint Genome Institute"/>
            <consortium name="Mycorrhizal Genomics Consortium"/>
            <person name="Kohler A."/>
            <person name="Kuo A."/>
            <person name="Nagy L.G."/>
            <person name="Floudas D."/>
            <person name="Copeland A."/>
            <person name="Barry K.W."/>
            <person name="Cichocki N."/>
            <person name="Veneault-Fourrey C."/>
            <person name="LaButti K."/>
            <person name="Lindquist E.A."/>
            <person name="Lipzen A."/>
            <person name="Lundell T."/>
            <person name="Morin E."/>
            <person name="Murat C."/>
            <person name="Riley R."/>
            <person name="Ohm R."/>
            <person name="Sun H."/>
            <person name="Tunlid A."/>
            <person name="Henrissat B."/>
            <person name="Grigoriev I.V."/>
            <person name="Hibbett D.S."/>
            <person name="Martin F."/>
        </authorList>
    </citation>
    <scope>NUCLEOTIDE SEQUENCE [LARGE SCALE GENOMIC DNA]</scope>
    <source>
        <strain evidence="11">FD-334 SS-4</strain>
    </source>
</reference>
<keyword evidence="3" id="KW-0509">mRNA transport</keyword>
<keyword evidence="7" id="KW-0539">Nucleus</keyword>
<evidence type="ECO:0000313" key="11">
    <source>
        <dbReference type="Proteomes" id="UP000054270"/>
    </source>
</evidence>
<dbReference type="Proteomes" id="UP000054270">
    <property type="component" value="Unassembled WGS sequence"/>
</dbReference>
<dbReference type="GO" id="GO:0015031">
    <property type="term" value="P:protein transport"/>
    <property type="evidence" value="ECO:0007669"/>
    <property type="project" value="UniProtKB-KW"/>
</dbReference>
<feature type="compositionally biased region" description="Low complexity" evidence="8">
    <location>
        <begin position="262"/>
        <end position="294"/>
    </location>
</feature>
<dbReference type="Pfam" id="PF08911">
    <property type="entry name" value="NUP50"/>
    <property type="match status" value="1"/>
</dbReference>
<feature type="compositionally biased region" description="Acidic residues" evidence="8">
    <location>
        <begin position="473"/>
        <end position="482"/>
    </location>
</feature>
<keyword evidence="5" id="KW-0811">Translocation</keyword>
<dbReference type="InterPro" id="IPR000156">
    <property type="entry name" value="Ran_bind_dom"/>
</dbReference>
<dbReference type="PROSITE" id="PS50196">
    <property type="entry name" value="RANBD1"/>
    <property type="match status" value="1"/>
</dbReference>
<evidence type="ECO:0000256" key="8">
    <source>
        <dbReference type="SAM" id="MobiDB-lite"/>
    </source>
</evidence>
<feature type="compositionally biased region" description="Polar residues" evidence="8">
    <location>
        <begin position="354"/>
        <end position="370"/>
    </location>
</feature>
<dbReference type="GO" id="GO:0051028">
    <property type="term" value="P:mRNA transport"/>
    <property type="evidence" value="ECO:0007669"/>
    <property type="project" value="UniProtKB-KW"/>
</dbReference>
<organism evidence="10 11">
    <name type="scientific">Hypholoma sublateritium (strain FD-334 SS-4)</name>
    <dbReference type="NCBI Taxonomy" id="945553"/>
    <lineage>
        <taxon>Eukaryota</taxon>
        <taxon>Fungi</taxon>
        <taxon>Dikarya</taxon>
        <taxon>Basidiomycota</taxon>
        <taxon>Agaricomycotina</taxon>
        <taxon>Agaricomycetes</taxon>
        <taxon>Agaricomycetidae</taxon>
        <taxon>Agaricales</taxon>
        <taxon>Agaricineae</taxon>
        <taxon>Strophariaceae</taxon>
        <taxon>Hypholoma</taxon>
    </lineage>
</organism>
<feature type="region of interest" description="Disordered" evidence="8">
    <location>
        <begin position="1"/>
        <end position="104"/>
    </location>
</feature>
<dbReference type="CDD" id="cd13170">
    <property type="entry name" value="RanBD_NUP50"/>
    <property type="match status" value="1"/>
</dbReference>
<evidence type="ECO:0000313" key="10">
    <source>
        <dbReference type="EMBL" id="KJA27886.1"/>
    </source>
</evidence>
<dbReference type="AlphaFoldDB" id="A0A0D2PH94"/>
<proteinExistence type="predicted"/>
<feature type="compositionally biased region" description="Polar residues" evidence="8">
    <location>
        <begin position="68"/>
        <end position="83"/>
    </location>
</feature>
<evidence type="ECO:0000256" key="1">
    <source>
        <dbReference type="ARBA" id="ARBA00004567"/>
    </source>
</evidence>
<dbReference type="PANTHER" id="PTHR38697">
    <property type="entry name" value="NUCLEAR PORE COMPLEX PROTEIN SIMILAR TO S. CEREVISIAE NUP2 (EUROFUNG)"/>
    <property type="match status" value="1"/>
</dbReference>
<feature type="region of interest" description="Disordered" evidence="8">
    <location>
        <begin position="138"/>
        <end position="163"/>
    </location>
</feature>
<feature type="compositionally biased region" description="Polar residues" evidence="8">
    <location>
        <begin position="90"/>
        <end position="101"/>
    </location>
</feature>
<feature type="compositionally biased region" description="Basic and acidic residues" evidence="8">
    <location>
        <begin position="23"/>
        <end position="38"/>
    </location>
</feature>
<keyword evidence="6" id="KW-0906">Nuclear pore complex</keyword>
<sequence>MKRQAENQITKDGGDDDGSGDEGGERGLKKAPEAELARRTIRPLPTRNKPVQSAFTMPAATPSGPSALPSSNPFGGGAPTSSLFAGFAPKSSTPDSTNLGTSAANNAFSSSLFSSPFASKPSSEPTATSKTFASILSNSSPSAFGPSSPAPPPPTVSSPGKIAEESNTAKFYKDLRGLNTSLVSSITKFVQDDPYVDLTSALEKYKSFRTKVQADFGDASTTSRPSSKPVLIPTTPPAEKPAVPAMPAPPPTFSGFGGFKLPAAASPSSNTAAPSSNGPSSSGFKPSPSVFGSSTTPSAFTLPSEPKSTGFTFGTSTPSGAATAAVPSFGFGSSSSSSSTAPSLFGSFGSSAITANKSPSNPFGATSTGSIFGKPVDKPESSASSNPFSVPEKSASAMPSFFSTSATSKPAPSSNIFGGGTFGSSSSSTSVFGKTDAKASTDENAAEAEDSGRDTPAAEGDPVTPGLLAANPLDEEGAGEENEQTVYAIKAKAFKLSKDAEGAAKWLQLGTGILRLKKDKETDARRILLRNSTNGKVIVNFKIYSALKPTQNKSALSFIGHEDGAPVTYSIRLANEVDAKNLKEALDSEIAAV</sequence>
<feature type="compositionally biased region" description="Pro residues" evidence="8">
    <location>
        <begin position="234"/>
        <end position="252"/>
    </location>
</feature>
<accession>A0A0D2PH94</accession>
<feature type="region of interest" description="Disordered" evidence="8">
    <location>
        <begin position="354"/>
        <end position="482"/>
    </location>
</feature>
<name>A0A0D2PH94_HYPSF</name>
<dbReference type="SUPFAM" id="SSF50729">
    <property type="entry name" value="PH domain-like"/>
    <property type="match status" value="1"/>
</dbReference>
<keyword evidence="2" id="KW-0813">Transport</keyword>
<evidence type="ECO:0000256" key="2">
    <source>
        <dbReference type="ARBA" id="ARBA00022448"/>
    </source>
</evidence>
<feature type="compositionally biased region" description="Low complexity" evidence="8">
    <location>
        <begin position="423"/>
        <end position="434"/>
    </location>
</feature>
<dbReference type="Pfam" id="PF00638">
    <property type="entry name" value="Ran_BP1"/>
    <property type="match status" value="1"/>
</dbReference>
<dbReference type="InterPro" id="IPR053074">
    <property type="entry name" value="NPC_Nucleoporin"/>
</dbReference>
<feature type="domain" description="RanBD1" evidence="9">
    <location>
        <begin position="459"/>
        <end position="593"/>
    </location>
</feature>
<comment type="subcellular location">
    <subcellularLocation>
        <location evidence="1">Nucleus</location>
        <location evidence="1">Nuclear pore complex</location>
    </subcellularLocation>
</comment>
<feature type="region of interest" description="Disordered" evidence="8">
    <location>
        <begin position="214"/>
        <end position="317"/>
    </location>
</feature>
<evidence type="ECO:0000259" key="9">
    <source>
        <dbReference type="PROSITE" id="PS50196"/>
    </source>
</evidence>
<gene>
    <name evidence="10" type="ORF">HYPSUDRAFT_35064</name>
</gene>
<feature type="compositionally biased region" description="Low complexity" evidence="8">
    <location>
        <begin position="138"/>
        <end position="147"/>
    </location>
</feature>
<dbReference type="GO" id="GO:0005643">
    <property type="term" value="C:nuclear pore"/>
    <property type="evidence" value="ECO:0007669"/>
    <property type="project" value="UniProtKB-SubCell"/>
</dbReference>
<protein>
    <recommendedName>
        <fullName evidence="9">RanBD1 domain-containing protein</fullName>
    </recommendedName>
</protein>
<dbReference type="OMA" id="SDGMGHI"/>
<evidence type="ECO:0000256" key="5">
    <source>
        <dbReference type="ARBA" id="ARBA00023010"/>
    </source>
</evidence>